<evidence type="ECO:0000256" key="9">
    <source>
        <dbReference type="SAM" id="MobiDB-lite"/>
    </source>
</evidence>
<evidence type="ECO:0000256" key="8">
    <source>
        <dbReference type="PIRSR" id="PIRSR000615-3"/>
    </source>
</evidence>
<name>A0A0C2FE52_9BILA</name>
<dbReference type="GO" id="GO:0005886">
    <property type="term" value="C:plasma membrane"/>
    <property type="evidence" value="ECO:0007669"/>
    <property type="project" value="TreeGrafter"/>
</dbReference>
<evidence type="ECO:0000256" key="5">
    <source>
        <dbReference type="ARBA" id="ARBA00023137"/>
    </source>
</evidence>
<accession>A0A0C2FE52</accession>
<keyword evidence="12" id="KW-1185">Reference proteome</keyword>
<sequence length="279" mass="32077">MLGCVSCPVNPMILVEYCEYGDLLRFLRNHRDHFLMNKEDECPIDADLCIRIKDLVSIAWQVSDGMTYLSSKNFIHRDLAARNVLITKQLVAKVSDFGLGRYADSALYTARGGRLPFKSMALEALKFYEFSEKTDVWAFGILLFEIFSLGDVPYSTVQPMDMISHIEQGNRPPQPEKCPNEIYPSKTFSFNLTSRCWMANPDDRPTFAEIRGELTILLNIDDESYGYLSLDSRQLRNMLNRQVTEIHPTHVEDEDSIEEVGENSEPQPREEKHQQMSYG</sequence>
<feature type="region of interest" description="Disordered" evidence="9">
    <location>
        <begin position="247"/>
        <end position="279"/>
    </location>
</feature>
<dbReference type="CDD" id="cd00192">
    <property type="entry name" value="PTKc"/>
    <property type="match status" value="1"/>
</dbReference>
<dbReference type="InterPro" id="IPR000719">
    <property type="entry name" value="Prot_kinase_dom"/>
</dbReference>
<dbReference type="InterPro" id="IPR011009">
    <property type="entry name" value="Kinase-like_dom_sf"/>
</dbReference>
<gene>
    <name evidence="11" type="ORF">ANCDUO_25021</name>
</gene>
<keyword evidence="1" id="KW-0808">Transferase</keyword>
<dbReference type="Gene3D" id="1.10.510.10">
    <property type="entry name" value="Transferase(Phosphotransferase) domain 1"/>
    <property type="match status" value="1"/>
</dbReference>
<dbReference type="Proteomes" id="UP000054047">
    <property type="component" value="Unassembled WGS sequence"/>
</dbReference>
<dbReference type="PIRSF" id="PIRSF000615">
    <property type="entry name" value="TyrPK_CSF1-R"/>
    <property type="match status" value="1"/>
</dbReference>
<dbReference type="GO" id="GO:0004714">
    <property type="term" value="F:transmembrane receptor protein tyrosine kinase activity"/>
    <property type="evidence" value="ECO:0007669"/>
    <property type="project" value="TreeGrafter"/>
</dbReference>
<dbReference type="SUPFAM" id="SSF56112">
    <property type="entry name" value="Protein kinase-like (PK-like)"/>
    <property type="match status" value="1"/>
</dbReference>
<keyword evidence="8" id="KW-0479">Metal-binding</keyword>
<evidence type="ECO:0000256" key="3">
    <source>
        <dbReference type="ARBA" id="ARBA00022777"/>
    </source>
</evidence>
<dbReference type="PRINTS" id="PR00109">
    <property type="entry name" value="TYRKINASE"/>
</dbReference>
<reference evidence="11 12" key="1">
    <citation type="submission" date="2013-12" db="EMBL/GenBank/DDBJ databases">
        <title>Draft genome of the parsitic nematode Ancylostoma duodenale.</title>
        <authorList>
            <person name="Mitreva M."/>
        </authorList>
    </citation>
    <scope>NUCLEOTIDE SEQUENCE [LARGE SCALE GENOMIC DNA]</scope>
    <source>
        <strain evidence="11 12">Zhejiang</strain>
    </source>
</reference>
<evidence type="ECO:0000256" key="2">
    <source>
        <dbReference type="ARBA" id="ARBA00022741"/>
    </source>
</evidence>
<organism evidence="11 12">
    <name type="scientific">Ancylostoma duodenale</name>
    <dbReference type="NCBI Taxonomy" id="51022"/>
    <lineage>
        <taxon>Eukaryota</taxon>
        <taxon>Metazoa</taxon>
        <taxon>Ecdysozoa</taxon>
        <taxon>Nematoda</taxon>
        <taxon>Chromadorea</taxon>
        <taxon>Rhabditida</taxon>
        <taxon>Rhabditina</taxon>
        <taxon>Rhabditomorpha</taxon>
        <taxon>Strongyloidea</taxon>
        <taxon>Ancylostomatidae</taxon>
        <taxon>Ancylostomatinae</taxon>
        <taxon>Ancylostoma</taxon>
    </lineage>
</organism>
<dbReference type="PROSITE" id="PS50011">
    <property type="entry name" value="PROTEIN_KINASE_DOM"/>
    <property type="match status" value="1"/>
</dbReference>
<protein>
    <submittedName>
        <fullName evidence="11">Protein tyrosine kinase</fullName>
    </submittedName>
</protein>
<keyword evidence="2 7" id="KW-0547">Nucleotide-binding</keyword>
<keyword evidence="5" id="KW-0829">Tyrosine-protein kinase</keyword>
<feature type="binding site" evidence="8">
    <location>
        <position position="96"/>
    </location>
    <ligand>
        <name>Mg(2+)</name>
        <dbReference type="ChEBI" id="CHEBI:18420"/>
    </ligand>
</feature>
<dbReference type="PANTHER" id="PTHR24416:SF624">
    <property type="entry name" value="TYROSINE-PROTEIN KINASE F09A5.2-RELATED"/>
    <property type="match status" value="1"/>
</dbReference>
<keyword evidence="4 7" id="KW-0067">ATP-binding</keyword>
<dbReference type="InterPro" id="IPR020635">
    <property type="entry name" value="Tyr_kinase_cat_dom"/>
</dbReference>
<evidence type="ECO:0000259" key="10">
    <source>
        <dbReference type="PROSITE" id="PS50011"/>
    </source>
</evidence>
<keyword evidence="8" id="KW-0460">Magnesium</keyword>
<evidence type="ECO:0000256" key="7">
    <source>
        <dbReference type="PIRSR" id="PIRSR000615-2"/>
    </source>
</evidence>
<evidence type="ECO:0000256" key="6">
    <source>
        <dbReference type="PIRSR" id="PIRSR000615-1"/>
    </source>
</evidence>
<feature type="active site" description="Proton acceptor" evidence="6">
    <location>
        <position position="78"/>
    </location>
</feature>
<feature type="compositionally biased region" description="Acidic residues" evidence="9">
    <location>
        <begin position="252"/>
        <end position="262"/>
    </location>
</feature>
<proteinExistence type="predicted"/>
<evidence type="ECO:0000313" key="11">
    <source>
        <dbReference type="EMBL" id="KIH44944.1"/>
    </source>
</evidence>
<keyword evidence="3 11" id="KW-0418">Kinase</keyword>
<dbReference type="InterPro" id="IPR001245">
    <property type="entry name" value="Ser-Thr/Tyr_kinase_cat_dom"/>
</dbReference>
<evidence type="ECO:0000313" key="12">
    <source>
        <dbReference type="Proteomes" id="UP000054047"/>
    </source>
</evidence>
<feature type="compositionally biased region" description="Basic and acidic residues" evidence="9">
    <location>
        <begin position="267"/>
        <end position="279"/>
    </location>
</feature>
<dbReference type="OrthoDB" id="535945at2759"/>
<dbReference type="GO" id="GO:0043235">
    <property type="term" value="C:receptor complex"/>
    <property type="evidence" value="ECO:0007669"/>
    <property type="project" value="TreeGrafter"/>
</dbReference>
<dbReference type="SMART" id="SM00219">
    <property type="entry name" value="TyrKc"/>
    <property type="match status" value="1"/>
</dbReference>
<feature type="binding site" evidence="7">
    <location>
        <position position="82"/>
    </location>
    <ligand>
        <name>ATP</name>
        <dbReference type="ChEBI" id="CHEBI:30616"/>
    </ligand>
</feature>
<dbReference type="Pfam" id="PF07714">
    <property type="entry name" value="PK_Tyr_Ser-Thr"/>
    <property type="match status" value="1"/>
</dbReference>
<dbReference type="AlphaFoldDB" id="A0A0C2FE52"/>
<feature type="binding site" evidence="8">
    <location>
        <position position="83"/>
    </location>
    <ligand>
        <name>Mg(2+)</name>
        <dbReference type="ChEBI" id="CHEBI:18420"/>
    </ligand>
</feature>
<feature type="domain" description="Protein kinase" evidence="10">
    <location>
        <begin position="1"/>
        <end position="216"/>
    </location>
</feature>
<dbReference type="GO" id="GO:0046872">
    <property type="term" value="F:metal ion binding"/>
    <property type="evidence" value="ECO:0007669"/>
    <property type="project" value="UniProtKB-KW"/>
</dbReference>
<dbReference type="EMBL" id="KN774710">
    <property type="protein sequence ID" value="KIH44944.1"/>
    <property type="molecule type" value="Genomic_DNA"/>
</dbReference>
<dbReference type="InterPro" id="IPR008266">
    <property type="entry name" value="Tyr_kinase_AS"/>
</dbReference>
<dbReference type="PANTHER" id="PTHR24416">
    <property type="entry name" value="TYROSINE-PROTEIN KINASE RECEPTOR"/>
    <property type="match status" value="1"/>
</dbReference>
<evidence type="ECO:0000256" key="4">
    <source>
        <dbReference type="ARBA" id="ARBA00022840"/>
    </source>
</evidence>
<evidence type="ECO:0000256" key="1">
    <source>
        <dbReference type="ARBA" id="ARBA00022679"/>
    </source>
</evidence>
<dbReference type="InterPro" id="IPR050122">
    <property type="entry name" value="RTK"/>
</dbReference>
<dbReference type="GO" id="GO:0007169">
    <property type="term" value="P:cell surface receptor protein tyrosine kinase signaling pathway"/>
    <property type="evidence" value="ECO:0007669"/>
    <property type="project" value="TreeGrafter"/>
</dbReference>
<dbReference type="FunFam" id="1.10.510.10:FF:000554">
    <property type="entry name" value="Predicted protein"/>
    <property type="match status" value="1"/>
</dbReference>
<dbReference type="PROSITE" id="PS00109">
    <property type="entry name" value="PROTEIN_KINASE_TYR"/>
    <property type="match status" value="1"/>
</dbReference>
<dbReference type="GO" id="GO:0005524">
    <property type="term" value="F:ATP binding"/>
    <property type="evidence" value="ECO:0007669"/>
    <property type="project" value="UniProtKB-KW"/>
</dbReference>